<reference evidence="1 2" key="2">
    <citation type="journal article" date="2020" name="Cell Rep.">
        <title>Acquisition and Adaptation of Ultra-small Parasitic Reduced Genome Bacteria to Mammalian Hosts.</title>
        <authorList>
            <person name="McLean J.S."/>
            <person name="Bor B."/>
            <person name="Kerns K.A."/>
            <person name="Liu Q."/>
            <person name="To T.T."/>
            <person name="Solden L."/>
            <person name="Hendrickson E.L."/>
            <person name="Wrighton K."/>
            <person name="Shi W."/>
            <person name="He X."/>
        </authorList>
    </citation>
    <scope>NUCLEOTIDE SEQUENCE [LARGE SCALE GENOMIC DNA]</scope>
    <source>
        <strain evidence="1 2">TM7_KMM_G3_1_HOT_351</strain>
    </source>
</reference>
<dbReference type="RefSeq" id="WP_129604698.1">
    <property type="nucleotide sequence ID" value="NZ_PRLL01000008.1"/>
</dbReference>
<evidence type="ECO:0000313" key="2">
    <source>
        <dbReference type="Proteomes" id="UP001191004"/>
    </source>
</evidence>
<accession>A0ABY0FJZ0</accession>
<organism evidence="1 2">
    <name type="scientific">Candidatus Nanosyncoccus nanoralicus</name>
    <dbReference type="NCBI Taxonomy" id="2171996"/>
    <lineage>
        <taxon>Bacteria</taxon>
        <taxon>Candidatus Saccharimonadota</taxon>
        <taxon>Candidatus Nanosyncoccalia</taxon>
        <taxon>Candidatus Nanosyncoccales</taxon>
        <taxon>Candidatus Nanosyncoccaceae</taxon>
        <taxon>Candidatus Nanosyncoccus</taxon>
    </lineage>
</organism>
<keyword evidence="2" id="KW-1185">Reference proteome</keyword>
<gene>
    <name evidence="1" type="ORF">G3KMM_00333</name>
</gene>
<protein>
    <recommendedName>
        <fullName evidence="3">DUF2188 domain-containing protein</fullName>
    </recommendedName>
</protein>
<evidence type="ECO:0000313" key="1">
    <source>
        <dbReference type="EMBL" id="RYC73578.1"/>
    </source>
</evidence>
<sequence length="70" mass="8072">MKKINFGSYEPRRCWVGDSQKICYASRDEAEVAAQVVAHDYGVPELTVYHCEYGDHWHLSSGGQIRKNKR</sequence>
<dbReference type="Proteomes" id="UP001191004">
    <property type="component" value="Unassembled WGS sequence"/>
</dbReference>
<evidence type="ECO:0008006" key="3">
    <source>
        <dbReference type="Google" id="ProtNLM"/>
    </source>
</evidence>
<name>A0ABY0FJZ0_9BACT</name>
<comment type="caution">
    <text evidence="1">The sequence shown here is derived from an EMBL/GenBank/DDBJ whole genome shotgun (WGS) entry which is preliminary data.</text>
</comment>
<dbReference type="EMBL" id="PRLL01000008">
    <property type="protein sequence ID" value="RYC73578.1"/>
    <property type="molecule type" value="Genomic_DNA"/>
</dbReference>
<reference evidence="1 2" key="1">
    <citation type="journal article" date="2018" name="bioRxiv">
        <title>Evidence of independent acquisition and adaption of ultra-small bacteria to human hosts across the highly diverse yet reduced genomes of the phylum Saccharibacteria.</title>
        <authorList>
            <person name="McLean J.S."/>
            <person name="Bor B."/>
            <person name="To T.T."/>
            <person name="Liu Q."/>
            <person name="Kearns K.A."/>
            <person name="Solden L.M."/>
            <person name="Wrighton K.C."/>
            <person name="He X."/>
            <person name="Shi W."/>
        </authorList>
    </citation>
    <scope>NUCLEOTIDE SEQUENCE [LARGE SCALE GENOMIC DNA]</scope>
    <source>
        <strain evidence="1 2">TM7_KMM_G3_1_HOT_351</strain>
    </source>
</reference>
<proteinExistence type="predicted"/>